<dbReference type="PRINTS" id="PR00757">
    <property type="entry name" value="AMINEOXDASEF"/>
</dbReference>
<dbReference type="GO" id="GO:0016491">
    <property type="term" value="F:oxidoreductase activity"/>
    <property type="evidence" value="ECO:0007669"/>
    <property type="project" value="UniProtKB-KW"/>
</dbReference>
<keyword evidence="7" id="KW-1185">Reference proteome</keyword>
<comment type="caution">
    <text evidence="6">The sequence shown here is derived from an EMBL/GenBank/DDBJ whole genome shotgun (WGS) entry which is preliminary data.</text>
</comment>
<dbReference type="EMBL" id="JABUMX010000005">
    <property type="protein sequence ID" value="NTS33380.1"/>
    <property type="molecule type" value="Genomic_DNA"/>
</dbReference>
<comment type="cofactor">
    <cofactor evidence="1">
        <name>FAD</name>
        <dbReference type="ChEBI" id="CHEBI:57692"/>
    </cofactor>
</comment>
<evidence type="ECO:0000256" key="2">
    <source>
        <dbReference type="ARBA" id="ARBA00005995"/>
    </source>
</evidence>
<feature type="domain" description="Amine oxidase" evidence="5">
    <location>
        <begin position="17"/>
        <end position="423"/>
    </location>
</feature>
<dbReference type="InterPro" id="IPR001613">
    <property type="entry name" value="Flavin_amine_oxidase"/>
</dbReference>
<dbReference type="SUPFAM" id="SSF51905">
    <property type="entry name" value="FAD/NAD(P)-binding domain"/>
    <property type="match status" value="1"/>
</dbReference>
<comment type="similarity">
    <text evidence="2">Belongs to the flavin monoamine oxidase family.</text>
</comment>
<proteinExistence type="inferred from homology"/>
<sequence length="438" mass="47029">MNPKVTETDVVVVGAGFAGLSAARELHSAGVDYVVLEARDRVGGRVEAKSNGLGELVDVGGQFFCEDMKEITGLARACGKTFLEPPKGGDTMAQPPPHGRHDAAHISAGSAAIRRRLRQLDPRDPSLAGLSVAEWLQRQGDPPDAKLMFLSLVEGLWCRAAEGMPFWFLVDNDERITNKVSELQYFLKESMHSLAADLGRELGSRLKPGYAVERIVRQGSGFEVDTARQRFATQHVILTVPPTMVRKIAFEPALPGPISHALAAWKSGTVAKLLLRYRTPFWRTENLSGSVIFLEPHGLFACDISQDQEHPTLVVFVGGRCAVEWPALGENGLRDAVLLRLSRALGPEAGKPLDILLRNWSHDAWSGGGYSDVIDVGTSDTETENVLRQGLPGITFGASELSLSFPGYIEGAIVAGRSAAAQAIVSLQSASATSASGS</sequence>
<dbReference type="PANTHER" id="PTHR43563">
    <property type="entry name" value="AMINE OXIDASE"/>
    <property type="match status" value="1"/>
</dbReference>
<protein>
    <submittedName>
        <fullName evidence="6">FAD-dependent oxidoreductase</fullName>
    </submittedName>
</protein>
<dbReference type="InterPro" id="IPR050703">
    <property type="entry name" value="Flavin_MAO"/>
</dbReference>
<feature type="binding site" evidence="4">
    <location>
        <begin position="37"/>
        <end position="38"/>
    </location>
    <ligand>
        <name>FAD</name>
        <dbReference type="ChEBI" id="CHEBI:57692"/>
    </ligand>
</feature>
<feature type="binding site" evidence="4">
    <location>
        <position position="212"/>
    </location>
    <ligand>
        <name>FAD</name>
        <dbReference type="ChEBI" id="CHEBI:57692"/>
    </ligand>
</feature>
<dbReference type="InterPro" id="IPR036188">
    <property type="entry name" value="FAD/NAD-bd_sf"/>
</dbReference>
<dbReference type="InterPro" id="IPR002937">
    <property type="entry name" value="Amino_oxidase"/>
</dbReference>
<accession>A0A849VZT3</accession>
<evidence type="ECO:0000259" key="5">
    <source>
        <dbReference type="Pfam" id="PF01593"/>
    </source>
</evidence>
<evidence type="ECO:0000256" key="4">
    <source>
        <dbReference type="PIRSR" id="PIRSR601613-1"/>
    </source>
</evidence>
<evidence type="ECO:0000256" key="3">
    <source>
        <dbReference type="ARBA" id="ARBA00023002"/>
    </source>
</evidence>
<dbReference type="AlphaFoldDB" id="A0A849VZT3"/>
<dbReference type="RefSeq" id="WP_174208409.1">
    <property type="nucleotide sequence ID" value="NZ_JABUMX010000005.1"/>
</dbReference>
<dbReference type="PANTHER" id="PTHR43563:SF1">
    <property type="entry name" value="AMINE OXIDASE [FLAVIN-CONTAINING] B"/>
    <property type="match status" value="1"/>
</dbReference>
<evidence type="ECO:0000313" key="6">
    <source>
        <dbReference type="EMBL" id="NTS33380.1"/>
    </source>
</evidence>
<evidence type="ECO:0000313" key="7">
    <source>
        <dbReference type="Proteomes" id="UP000550508"/>
    </source>
</evidence>
<dbReference type="Gene3D" id="3.50.50.60">
    <property type="entry name" value="FAD/NAD(P)-binding domain"/>
    <property type="match status" value="1"/>
</dbReference>
<organism evidence="6 7">
    <name type="scientific">Phyllobacterium pellucidum</name>
    <dbReference type="NCBI Taxonomy" id="2740464"/>
    <lineage>
        <taxon>Bacteria</taxon>
        <taxon>Pseudomonadati</taxon>
        <taxon>Pseudomonadota</taxon>
        <taxon>Alphaproteobacteria</taxon>
        <taxon>Hyphomicrobiales</taxon>
        <taxon>Phyllobacteriaceae</taxon>
        <taxon>Phyllobacterium</taxon>
    </lineage>
</organism>
<dbReference type="SUPFAM" id="SSF54373">
    <property type="entry name" value="FAD-linked reductases, C-terminal domain"/>
    <property type="match status" value="1"/>
</dbReference>
<feature type="binding site" evidence="4">
    <location>
        <position position="316"/>
    </location>
    <ligand>
        <name>substrate</name>
    </ligand>
</feature>
<dbReference type="Proteomes" id="UP000550508">
    <property type="component" value="Unassembled WGS sequence"/>
</dbReference>
<gene>
    <name evidence="6" type="ORF">HQ945_19170</name>
</gene>
<keyword evidence="3" id="KW-0560">Oxidoreductase</keyword>
<dbReference type="Pfam" id="PF01593">
    <property type="entry name" value="Amino_oxidase"/>
    <property type="match status" value="1"/>
</dbReference>
<evidence type="ECO:0000256" key="1">
    <source>
        <dbReference type="ARBA" id="ARBA00001974"/>
    </source>
</evidence>
<name>A0A849VZT3_9HYPH</name>
<feature type="binding site" evidence="4">
    <location>
        <position position="400"/>
    </location>
    <ligand>
        <name>FAD</name>
        <dbReference type="ChEBI" id="CHEBI:57692"/>
    </ligand>
</feature>
<reference evidence="6 7" key="1">
    <citation type="submission" date="2020-05" db="EMBL/GenBank/DDBJ databases">
        <authorList>
            <person name="Kim M.K."/>
        </authorList>
    </citation>
    <scope>NUCLEOTIDE SEQUENCE [LARGE SCALE GENOMIC DNA]</scope>
    <source>
        <strain evidence="6 7">BT25</strain>
    </source>
</reference>